<dbReference type="Proteomes" id="UP000324800">
    <property type="component" value="Unassembled WGS sequence"/>
</dbReference>
<sequence length="27" mass="3011">MGGQVQGEVKEVDDVDEIQLGIYAFRD</sequence>
<feature type="non-terminal residue" evidence="1">
    <location>
        <position position="27"/>
    </location>
</feature>
<accession>A0A5J4UBW6</accession>
<dbReference type="AlphaFoldDB" id="A0A5J4UBW6"/>
<organism evidence="1 2">
    <name type="scientific">Streblomastix strix</name>
    <dbReference type="NCBI Taxonomy" id="222440"/>
    <lineage>
        <taxon>Eukaryota</taxon>
        <taxon>Metamonada</taxon>
        <taxon>Preaxostyla</taxon>
        <taxon>Oxymonadida</taxon>
        <taxon>Streblomastigidae</taxon>
        <taxon>Streblomastix</taxon>
    </lineage>
</organism>
<reference evidence="1 2" key="1">
    <citation type="submission" date="2019-03" db="EMBL/GenBank/DDBJ databases">
        <title>Single cell metagenomics reveals metabolic interactions within the superorganism composed of flagellate Streblomastix strix and complex community of Bacteroidetes bacteria on its surface.</title>
        <authorList>
            <person name="Treitli S.C."/>
            <person name="Kolisko M."/>
            <person name="Husnik F."/>
            <person name="Keeling P."/>
            <person name="Hampl V."/>
        </authorList>
    </citation>
    <scope>NUCLEOTIDE SEQUENCE [LARGE SCALE GENOMIC DNA]</scope>
    <source>
        <strain evidence="1">ST1C</strain>
    </source>
</reference>
<dbReference type="EMBL" id="SNRW01018059">
    <property type="protein sequence ID" value="KAA6367704.1"/>
    <property type="molecule type" value="Genomic_DNA"/>
</dbReference>
<evidence type="ECO:0000313" key="1">
    <source>
        <dbReference type="EMBL" id="KAA6367704.1"/>
    </source>
</evidence>
<protein>
    <submittedName>
        <fullName evidence="1">Uncharacterized protein</fullName>
    </submittedName>
</protein>
<evidence type="ECO:0000313" key="2">
    <source>
        <dbReference type="Proteomes" id="UP000324800"/>
    </source>
</evidence>
<name>A0A5J4UBW6_9EUKA</name>
<gene>
    <name evidence="1" type="ORF">EZS28_036768</name>
</gene>
<comment type="caution">
    <text evidence="1">The sequence shown here is derived from an EMBL/GenBank/DDBJ whole genome shotgun (WGS) entry which is preliminary data.</text>
</comment>
<proteinExistence type="predicted"/>